<dbReference type="Proteomes" id="UP000606274">
    <property type="component" value="Unassembled WGS sequence"/>
</dbReference>
<proteinExistence type="predicted"/>
<feature type="non-terminal residue" evidence="4">
    <location>
        <position position="1"/>
    </location>
</feature>
<dbReference type="Gene3D" id="3.10.20.370">
    <property type="match status" value="1"/>
</dbReference>
<gene>
    <name evidence="4" type="ORF">HF521_003879</name>
</gene>
<evidence type="ECO:0000259" key="3">
    <source>
        <dbReference type="Pfam" id="PF17921"/>
    </source>
</evidence>
<accession>A0A8T0AZL3</accession>
<dbReference type="CDD" id="cd09274">
    <property type="entry name" value="RNase_HI_RT_Ty3"/>
    <property type="match status" value="1"/>
</dbReference>
<dbReference type="InterPro" id="IPR043502">
    <property type="entry name" value="DNA/RNA_pol_sf"/>
</dbReference>
<evidence type="ECO:0000313" key="5">
    <source>
        <dbReference type="Proteomes" id="UP000606274"/>
    </source>
</evidence>
<dbReference type="SUPFAM" id="SSF56672">
    <property type="entry name" value="DNA/RNA polymerases"/>
    <property type="match status" value="1"/>
</dbReference>
<dbReference type="InterPro" id="IPR041577">
    <property type="entry name" value="RT_RNaseH_2"/>
</dbReference>
<keyword evidence="5" id="KW-1185">Reference proteome</keyword>
<dbReference type="AlphaFoldDB" id="A0A8T0AZL3"/>
<dbReference type="PANTHER" id="PTHR37984:SF15">
    <property type="entry name" value="INTEGRASE CATALYTIC DOMAIN-CONTAINING PROTEIN"/>
    <property type="match status" value="1"/>
</dbReference>
<evidence type="ECO:0000313" key="4">
    <source>
        <dbReference type="EMBL" id="KAF7699137.1"/>
    </source>
</evidence>
<dbReference type="EMBL" id="JABFDY010000013">
    <property type="protein sequence ID" value="KAF7699137.1"/>
    <property type="molecule type" value="Genomic_DNA"/>
</dbReference>
<dbReference type="InterPro" id="IPR050951">
    <property type="entry name" value="Retrovirus_Pol_polyprotein"/>
</dbReference>
<organism evidence="4 5">
    <name type="scientific">Silurus meridionalis</name>
    <name type="common">Southern catfish</name>
    <name type="synonym">Silurus soldatovi meridionalis</name>
    <dbReference type="NCBI Taxonomy" id="175797"/>
    <lineage>
        <taxon>Eukaryota</taxon>
        <taxon>Metazoa</taxon>
        <taxon>Chordata</taxon>
        <taxon>Craniata</taxon>
        <taxon>Vertebrata</taxon>
        <taxon>Euteleostomi</taxon>
        <taxon>Actinopterygii</taxon>
        <taxon>Neopterygii</taxon>
        <taxon>Teleostei</taxon>
        <taxon>Ostariophysi</taxon>
        <taxon>Siluriformes</taxon>
        <taxon>Siluridae</taxon>
        <taxon>Silurus</taxon>
    </lineage>
</organism>
<reference evidence="4" key="1">
    <citation type="submission" date="2020-08" db="EMBL/GenBank/DDBJ databases">
        <title>Chromosome-level assembly of Southern catfish (Silurus meridionalis) provides insights into visual adaptation to the nocturnal and benthic lifestyles.</title>
        <authorList>
            <person name="Zhang Y."/>
            <person name="Wang D."/>
            <person name="Peng Z."/>
        </authorList>
    </citation>
    <scope>NUCLEOTIDE SEQUENCE</scope>
    <source>
        <strain evidence="4">SWU-2019-XX</strain>
        <tissue evidence="4">Muscle</tissue>
    </source>
</reference>
<dbReference type="PANTHER" id="PTHR37984">
    <property type="entry name" value="PROTEIN CBG26694"/>
    <property type="match status" value="1"/>
</dbReference>
<dbReference type="FunFam" id="3.10.20.370:FF:000001">
    <property type="entry name" value="Retrovirus-related Pol polyprotein from transposon 17.6-like protein"/>
    <property type="match status" value="1"/>
</dbReference>
<protein>
    <recommendedName>
        <fullName evidence="1">Gypsy retrotransposon integrase-like protein 1</fullName>
    </recommendedName>
</protein>
<evidence type="ECO:0000259" key="2">
    <source>
        <dbReference type="Pfam" id="PF17919"/>
    </source>
</evidence>
<dbReference type="Pfam" id="PF17921">
    <property type="entry name" value="Integrase_H2C2"/>
    <property type="match status" value="1"/>
</dbReference>
<comment type="caution">
    <text evidence="4">The sequence shown here is derived from an EMBL/GenBank/DDBJ whole genome shotgun (WGS) entry which is preliminary data.</text>
</comment>
<feature type="domain" description="Reverse transcriptase/retrotransposon-derived protein RNase H-like" evidence="2">
    <location>
        <begin position="4"/>
        <end position="105"/>
    </location>
</feature>
<feature type="domain" description="Integrase zinc-binding" evidence="3">
    <location>
        <begin position="290"/>
        <end position="346"/>
    </location>
</feature>
<feature type="non-terminal residue" evidence="4">
    <location>
        <position position="371"/>
    </location>
</feature>
<evidence type="ECO:0000256" key="1">
    <source>
        <dbReference type="ARBA" id="ARBA00039658"/>
    </source>
</evidence>
<dbReference type="InterPro" id="IPR041588">
    <property type="entry name" value="Integrase_H2C2"/>
</dbReference>
<dbReference type="FunFam" id="1.10.340.70:FF:000001">
    <property type="entry name" value="Retrovirus-related Pol polyprotein from transposon gypsy-like Protein"/>
    <property type="match status" value="1"/>
</dbReference>
<sequence length="371" mass="42851">PGDWTDECRQAFVNLKMMLVKQVLLAHPDFSKPFILSVDASMSGLGAVLSQVQEGHAVARPIVFTSKSLNHAQSRYPAHRLEFLAMKWAICDKFSHWLRGHRFTVWTDNNPLKYILTKPKLDACEQRWVAKLALFEFDIQYIPGPKNVVADALSREPFATSKILHRLTRTPYDILKHEAETLGVGRVQDMFHLSFAYVQHLRGLEDDMQYPIDKLTHAELLDKQRLDPVVSRVRFFVERGRRPSRREKVEESEETVRTLKQWGKFTIKLGILYRVSKNPLTKKKIFQYVVPAVLRGLVLKGVHDNAGHQGQHRTLWLARQRFYWNSLEHDTKLYVSQCKRCVLSKTPEPEARAPLVSITTTAPLELVCVDF</sequence>
<dbReference type="Gene3D" id="1.10.340.70">
    <property type="match status" value="1"/>
</dbReference>
<name>A0A8T0AZL3_SILME</name>
<dbReference type="Pfam" id="PF17919">
    <property type="entry name" value="RT_RNaseH_2"/>
    <property type="match status" value="1"/>
</dbReference>